<dbReference type="GO" id="GO:0005886">
    <property type="term" value="C:plasma membrane"/>
    <property type="evidence" value="ECO:0007669"/>
    <property type="project" value="UniProtKB-SubCell"/>
</dbReference>
<name>I5ATJ3_EUBC6</name>
<keyword evidence="2 3" id="KW-0472">Membrane</keyword>
<feature type="transmembrane region" description="Helical" evidence="3">
    <location>
        <begin position="9"/>
        <end position="27"/>
    </location>
</feature>
<keyword evidence="5" id="KW-1185">Reference proteome</keyword>
<dbReference type="Pfam" id="PF02632">
    <property type="entry name" value="BioY"/>
    <property type="match status" value="1"/>
</dbReference>
<reference evidence="4 5" key="1">
    <citation type="submission" date="2010-08" db="EMBL/GenBank/DDBJ databases">
        <authorList>
            <consortium name="US DOE Joint Genome Institute (JGI-PGF)"/>
            <person name="Lucas S."/>
            <person name="Copeland A."/>
            <person name="Lapidus A."/>
            <person name="Cheng J.-F."/>
            <person name="Bruce D."/>
            <person name="Goodwin L."/>
            <person name="Pitluck S."/>
            <person name="Land M.L."/>
            <person name="Hauser L."/>
            <person name="Chang Y.-J."/>
            <person name="Anderson I.J."/>
            <person name="Johnson E."/>
            <person name="Mulhopadhyay B."/>
            <person name="Kyrpides N."/>
            <person name="Woyke T.J."/>
        </authorList>
    </citation>
    <scope>NUCLEOTIDE SEQUENCE [LARGE SCALE GENOMIC DNA]</scope>
    <source>
        <strain evidence="4 5">6</strain>
    </source>
</reference>
<dbReference type="EMBL" id="CM001487">
    <property type="protein sequence ID" value="EIM57116.1"/>
    <property type="molecule type" value="Genomic_DNA"/>
</dbReference>
<comment type="subcellular location">
    <subcellularLocation>
        <location evidence="2">Cell membrane</location>
        <topology evidence="2">Multi-pass membrane protein</topology>
    </subcellularLocation>
</comment>
<feature type="transmembrane region" description="Helical" evidence="3">
    <location>
        <begin position="148"/>
        <end position="167"/>
    </location>
</feature>
<evidence type="ECO:0000313" key="4">
    <source>
        <dbReference type="EMBL" id="EIM57116.1"/>
    </source>
</evidence>
<dbReference type="GO" id="GO:0015225">
    <property type="term" value="F:biotin transmembrane transporter activity"/>
    <property type="evidence" value="ECO:0007669"/>
    <property type="project" value="UniProtKB-UniRule"/>
</dbReference>
<reference evidence="4 5" key="2">
    <citation type="submission" date="2012-02" db="EMBL/GenBank/DDBJ databases">
        <title>Improved High-Quality Draft sequence of Eubacterium cellulosolvens 6.</title>
        <authorList>
            <consortium name="US DOE Joint Genome Institute"/>
            <person name="Lucas S."/>
            <person name="Han J."/>
            <person name="Lapidus A."/>
            <person name="Cheng J.-F."/>
            <person name="Goodwin L."/>
            <person name="Pitluck S."/>
            <person name="Peters L."/>
            <person name="Mikhailova N."/>
            <person name="Gu W."/>
            <person name="Detter J.C."/>
            <person name="Han C."/>
            <person name="Tapia R."/>
            <person name="Land M."/>
            <person name="Hauser L."/>
            <person name="Kyrpides N."/>
            <person name="Ivanova N."/>
            <person name="Pagani I."/>
            <person name="Johnson E."/>
            <person name="Mukhopadhyay B."/>
            <person name="Anderson I."/>
            <person name="Woyke T."/>
        </authorList>
    </citation>
    <scope>NUCLEOTIDE SEQUENCE [LARGE SCALE GENOMIC DNA]</scope>
    <source>
        <strain evidence="4 5">6</strain>
    </source>
</reference>
<comment type="similarity">
    <text evidence="1 2">Belongs to the BioY family.</text>
</comment>
<accession>I5ATJ3</accession>
<proteinExistence type="inferred from homology"/>
<feature type="transmembrane region" description="Helical" evidence="3">
    <location>
        <begin position="117"/>
        <end position="136"/>
    </location>
</feature>
<evidence type="ECO:0000313" key="5">
    <source>
        <dbReference type="Proteomes" id="UP000005753"/>
    </source>
</evidence>
<evidence type="ECO:0000256" key="1">
    <source>
        <dbReference type="ARBA" id="ARBA00010692"/>
    </source>
</evidence>
<dbReference type="STRING" id="633697.EubceDRAFT1_1302"/>
<protein>
    <recommendedName>
        <fullName evidence="2">Biotin transporter</fullName>
    </recommendedName>
</protein>
<dbReference type="PANTHER" id="PTHR34295:SF1">
    <property type="entry name" value="BIOTIN TRANSPORTER BIOY"/>
    <property type="match status" value="1"/>
</dbReference>
<organism evidence="4 5">
    <name type="scientific">Eubacterium cellulosolvens (strain ATCC 43171 / JCM 9499 / 6)</name>
    <name type="common">Cillobacterium cellulosolvens</name>
    <dbReference type="NCBI Taxonomy" id="633697"/>
    <lineage>
        <taxon>Bacteria</taxon>
        <taxon>Bacillati</taxon>
        <taxon>Bacillota</taxon>
        <taxon>Clostridia</taxon>
        <taxon>Eubacteriales</taxon>
        <taxon>Eubacteriaceae</taxon>
        <taxon>Eubacterium</taxon>
    </lineage>
</organism>
<gene>
    <name evidence="4" type="ORF">EubceDRAFT1_1302</name>
</gene>
<keyword evidence="2" id="KW-1003">Cell membrane</keyword>
<keyword evidence="2" id="KW-0813">Transport</keyword>
<dbReference type="OrthoDB" id="9803495at2"/>
<dbReference type="InterPro" id="IPR003784">
    <property type="entry name" value="BioY"/>
</dbReference>
<dbReference type="eggNOG" id="COG1268">
    <property type="taxonomic scope" value="Bacteria"/>
</dbReference>
<sequence length="186" mass="19932">MKTAKINPATMTAVAVMTAVMCIFGPMSLPIGPVPISLTVFTVFLAVYILGPWKGTLAYLIYLLVGLTGIPVFSGYSAGPEKLFGMTGGYLIGFIPMALISGIFIDRFWKKIPLQAAGMILGLLVCYVFGTTWLAIMGGMTFSAALKAGVLPFVIFDLIKIAVSISIGRAVRIRLTPVLHLQQERA</sequence>
<feature type="transmembrane region" description="Helical" evidence="3">
    <location>
        <begin position="57"/>
        <end position="77"/>
    </location>
</feature>
<feature type="transmembrane region" description="Helical" evidence="3">
    <location>
        <begin position="33"/>
        <end position="50"/>
    </location>
</feature>
<dbReference type="Gene3D" id="1.10.1760.20">
    <property type="match status" value="1"/>
</dbReference>
<dbReference type="Proteomes" id="UP000005753">
    <property type="component" value="Chromosome"/>
</dbReference>
<keyword evidence="3" id="KW-1133">Transmembrane helix</keyword>
<dbReference type="PANTHER" id="PTHR34295">
    <property type="entry name" value="BIOTIN TRANSPORTER BIOY"/>
    <property type="match status" value="1"/>
</dbReference>
<evidence type="ECO:0000256" key="3">
    <source>
        <dbReference type="SAM" id="Phobius"/>
    </source>
</evidence>
<evidence type="ECO:0000256" key="2">
    <source>
        <dbReference type="PIRNR" id="PIRNR016661"/>
    </source>
</evidence>
<dbReference type="HOGENOM" id="CLU_077931_3_0_9"/>
<dbReference type="PIRSF" id="PIRSF016661">
    <property type="entry name" value="BioY"/>
    <property type="match status" value="1"/>
</dbReference>
<keyword evidence="3" id="KW-0812">Transmembrane</keyword>
<feature type="transmembrane region" description="Helical" evidence="3">
    <location>
        <begin position="83"/>
        <end position="105"/>
    </location>
</feature>
<dbReference type="AlphaFoldDB" id="I5ATJ3"/>